<keyword evidence="2 5" id="KW-0479">Metal-binding</keyword>
<dbReference type="Pfam" id="PF00067">
    <property type="entry name" value="p450"/>
    <property type="match status" value="1"/>
</dbReference>
<feature type="binding site" description="axial binding residue" evidence="5">
    <location>
        <position position="295"/>
    </location>
    <ligand>
        <name>heme</name>
        <dbReference type="ChEBI" id="CHEBI:30413"/>
    </ligand>
    <ligandPart>
        <name>Fe</name>
        <dbReference type="ChEBI" id="CHEBI:18248"/>
    </ligandPart>
</feature>
<evidence type="ECO:0000256" key="1">
    <source>
        <dbReference type="ARBA" id="ARBA00010617"/>
    </source>
</evidence>
<dbReference type="eggNOG" id="KOG0156">
    <property type="taxonomic scope" value="Eukaryota"/>
</dbReference>
<evidence type="ECO:0000256" key="4">
    <source>
        <dbReference type="ARBA" id="ARBA00023004"/>
    </source>
</evidence>
<keyword evidence="4 5" id="KW-0408">Iron</keyword>
<dbReference type="AlphaFoldDB" id="S3DNM8"/>
<dbReference type="OMA" id="NTERNFW"/>
<keyword evidence="5 6" id="KW-0349">Heme</keyword>
<dbReference type="KEGG" id="glz:GLAREA_06714"/>
<dbReference type="PROSITE" id="PS00086">
    <property type="entry name" value="CYTOCHROME_P450"/>
    <property type="match status" value="1"/>
</dbReference>
<evidence type="ECO:0000256" key="5">
    <source>
        <dbReference type="PIRSR" id="PIRSR602401-1"/>
    </source>
</evidence>
<dbReference type="InterPro" id="IPR036396">
    <property type="entry name" value="Cyt_P450_sf"/>
</dbReference>
<dbReference type="InterPro" id="IPR002401">
    <property type="entry name" value="Cyt_P450_E_grp-I"/>
</dbReference>
<dbReference type="PRINTS" id="PR00463">
    <property type="entry name" value="EP450I"/>
</dbReference>
<protein>
    <submittedName>
        <fullName evidence="7">Cytochrome P450</fullName>
    </submittedName>
</protein>
<dbReference type="EMBL" id="KE145357">
    <property type="protein sequence ID" value="EPE33701.1"/>
    <property type="molecule type" value="Genomic_DNA"/>
</dbReference>
<keyword evidence="3 6" id="KW-0560">Oxidoreductase</keyword>
<sequence length="363" mass="41592">MEESQTLVSNLIDNPDLWQDVVQNQVGRVSSRAAWDDNDLKTGKQSVWNADNLIPRISPDGAIENMLPFLTKIPSWVPLAFQPWKAQEISRYNTERNFWLGQLEKVRHNERENETPTSWMGKFLFAKDGKAHGISSEEEAGYSVGMLAMIGSVLLSSPLQNLLLAFCFYPEWQKKAQDEIEMRCGDQVPSFSDIEKLPIVRALLREVFRWRPPVPLGVPHVLEQDDIFEGFFIPKGTILLAAEWALTREETIYPDPETFRPERWLDPSFPTYREPLTQYPEIKGHSGFGYGGRTCVGQSFSEIVLFTMTVTLLSRCNVVRKKDPTSGKDVDIPWMDIPPPHAIVRPAWFSLDIKSRHEVPYKE</sequence>
<dbReference type="Proteomes" id="UP000016922">
    <property type="component" value="Unassembled WGS sequence"/>
</dbReference>
<dbReference type="PRINTS" id="PR00385">
    <property type="entry name" value="P450"/>
</dbReference>
<organism evidence="7 8">
    <name type="scientific">Glarea lozoyensis (strain ATCC 20868 / MF5171)</name>
    <dbReference type="NCBI Taxonomy" id="1116229"/>
    <lineage>
        <taxon>Eukaryota</taxon>
        <taxon>Fungi</taxon>
        <taxon>Dikarya</taxon>
        <taxon>Ascomycota</taxon>
        <taxon>Pezizomycotina</taxon>
        <taxon>Leotiomycetes</taxon>
        <taxon>Helotiales</taxon>
        <taxon>Helotiaceae</taxon>
        <taxon>Glarea</taxon>
    </lineage>
</organism>
<dbReference type="OrthoDB" id="1103324at2759"/>
<evidence type="ECO:0000256" key="6">
    <source>
        <dbReference type="RuleBase" id="RU000461"/>
    </source>
</evidence>
<name>S3DNM8_GLAL2</name>
<accession>S3DNM8</accession>
<evidence type="ECO:0000313" key="8">
    <source>
        <dbReference type="Proteomes" id="UP000016922"/>
    </source>
</evidence>
<dbReference type="GO" id="GO:0004497">
    <property type="term" value="F:monooxygenase activity"/>
    <property type="evidence" value="ECO:0007669"/>
    <property type="project" value="UniProtKB-KW"/>
</dbReference>
<keyword evidence="8" id="KW-1185">Reference proteome</keyword>
<dbReference type="InterPro" id="IPR001128">
    <property type="entry name" value="Cyt_P450"/>
</dbReference>
<evidence type="ECO:0000256" key="2">
    <source>
        <dbReference type="ARBA" id="ARBA00022723"/>
    </source>
</evidence>
<dbReference type="HOGENOM" id="CLU_001570_2_1_1"/>
<evidence type="ECO:0000256" key="3">
    <source>
        <dbReference type="ARBA" id="ARBA00023002"/>
    </source>
</evidence>
<dbReference type="GO" id="GO:0005506">
    <property type="term" value="F:iron ion binding"/>
    <property type="evidence" value="ECO:0007669"/>
    <property type="project" value="InterPro"/>
</dbReference>
<dbReference type="RefSeq" id="XP_008078853.1">
    <property type="nucleotide sequence ID" value="XM_008080662.1"/>
</dbReference>
<dbReference type="GeneID" id="19465767"/>
<comment type="cofactor">
    <cofactor evidence="5">
        <name>heme</name>
        <dbReference type="ChEBI" id="CHEBI:30413"/>
    </cofactor>
</comment>
<dbReference type="GO" id="GO:0020037">
    <property type="term" value="F:heme binding"/>
    <property type="evidence" value="ECO:0007669"/>
    <property type="project" value="InterPro"/>
</dbReference>
<dbReference type="InterPro" id="IPR050364">
    <property type="entry name" value="Cytochrome_P450_fung"/>
</dbReference>
<dbReference type="GO" id="GO:0016705">
    <property type="term" value="F:oxidoreductase activity, acting on paired donors, with incorporation or reduction of molecular oxygen"/>
    <property type="evidence" value="ECO:0007669"/>
    <property type="project" value="InterPro"/>
</dbReference>
<dbReference type="Gene3D" id="1.10.630.10">
    <property type="entry name" value="Cytochrome P450"/>
    <property type="match status" value="1"/>
</dbReference>
<dbReference type="SUPFAM" id="SSF48264">
    <property type="entry name" value="Cytochrome P450"/>
    <property type="match status" value="1"/>
</dbReference>
<dbReference type="InterPro" id="IPR017972">
    <property type="entry name" value="Cyt_P450_CS"/>
</dbReference>
<keyword evidence="6" id="KW-0503">Monooxygenase</keyword>
<dbReference type="PANTHER" id="PTHR46300:SF8">
    <property type="entry name" value="CYTOCHROME P450 2E1"/>
    <property type="match status" value="1"/>
</dbReference>
<gene>
    <name evidence="7" type="ORF">GLAREA_06714</name>
</gene>
<evidence type="ECO:0000313" key="7">
    <source>
        <dbReference type="EMBL" id="EPE33701.1"/>
    </source>
</evidence>
<comment type="similarity">
    <text evidence="1 6">Belongs to the cytochrome P450 family.</text>
</comment>
<reference evidence="7 8" key="1">
    <citation type="journal article" date="2013" name="BMC Genomics">
        <title>Genomics-driven discovery of the pneumocandin biosynthetic gene cluster in the fungus Glarea lozoyensis.</title>
        <authorList>
            <person name="Chen L."/>
            <person name="Yue Q."/>
            <person name="Zhang X."/>
            <person name="Xiang M."/>
            <person name="Wang C."/>
            <person name="Li S."/>
            <person name="Che Y."/>
            <person name="Ortiz-Lopez F.J."/>
            <person name="Bills G.F."/>
            <person name="Liu X."/>
            <person name="An Z."/>
        </authorList>
    </citation>
    <scope>NUCLEOTIDE SEQUENCE [LARGE SCALE GENOMIC DNA]</scope>
    <source>
        <strain evidence="8">ATCC 20868 / MF5171</strain>
    </source>
</reference>
<proteinExistence type="inferred from homology"/>
<dbReference type="PANTHER" id="PTHR46300">
    <property type="entry name" value="P450, PUTATIVE (EUROFUNG)-RELATED-RELATED"/>
    <property type="match status" value="1"/>
</dbReference>
<dbReference type="STRING" id="1116229.S3DNM8"/>